<evidence type="ECO:0000256" key="5">
    <source>
        <dbReference type="ARBA" id="ARBA00022692"/>
    </source>
</evidence>
<dbReference type="GO" id="GO:0000139">
    <property type="term" value="C:Golgi membrane"/>
    <property type="evidence" value="ECO:0007669"/>
    <property type="project" value="UniProtKB-SubCell"/>
</dbReference>
<proteinExistence type="inferred from homology"/>
<keyword evidence="3" id="KW-0328">Glycosyltransferase</keyword>
<evidence type="ECO:0000256" key="9">
    <source>
        <dbReference type="ARBA" id="ARBA00023136"/>
    </source>
</evidence>
<protein>
    <submittedName>
        <fullName evidence="11">Uncharacterized protein</fullName>
    </submittedName>
</protein>
<evidence type="ECO:0000256" key="3">
    <source>
        <dbReference type="ARBA" id="ARBA00022676"/>
    </source>
</evidence>
<dbReference type="Proteomes" id="UP001190700">
    <property type="component" value="Unassembled WGS sequence"/>
</dbReference>
<evidence type="ECO:0000313" key="11">
    <source>
        <dbReference type="EMBL" id="KAK3274338.1"/>
    </source>
</evidence>
<name>A0AAE0L6Y2_9CHLO</name>
<evidence type="ECO:0000256" key="10">
    <source>
        <dbReference type="ARBA" id="ARBA00023180"/>
    </source>
</evidence>
<gene>
    <name evidence="11" type="ORF">CYMTET_17474</name>
</gene>
<dbReference type="GO" id="GO:0008373">
    <property type="term" value="F:sialyltransferase activity"/>
    <property type="evidence" value="ECO:0007669"/>
    <property type="project" value="InterPro"/>
</dbReference>
<comment type="subcellular location">
    <subcellularLocation>
        <location evidence="1">Golgi apparatus membrane</location>
        <topology evidence="1">Single-pass type II membrane protein</topology>
    </subcellularLocation>
</comment>
<dbReference type="EMBL" id="LGRX02007785">
    <property type="protein sequence ID" value="KAK3274338.1"/>
    <property type="molecule type" value="Genomic_DNA"/>
</dbReference>
<keyword evidence="9" id="KW-0472">Membrane</keyword>
<keyword evidence="12" id="KW-1185">Reference proteome</keyword>
<comment type="caution">
    <text evidence="11">The sequence shown here is derived from an EMBL/GenBank/DDBJ whole genome shotgun (WGS) entry which is preliminary data.</text>
</comment>
<keyword evidence="10" id="KW-0325">Glycoprotein</keyword>
<evidence type="ECO:0000313" key="12">
    <source>
        <dbReference type="Proteomes" id="UP001190700"/>
    </source>
</evidence>
<dbReference type="Pfam" id="PF00777">
    <property type="entry name" value="Glyco_transf_29"/>
    <property type="match status" value="1"/>
</dbReference>
<keyword evidence="7" id="KW-1133">Transmembrane helix</keyword>
<comment type="similarity">
    <text evidence="2">Belongs to the glycosyltransferase 29 family.</text>
</comment>
<evidence type="ECO:0000256" key="4">
    <source>
        <dbReference type="ARBA" id="ARBA00022679"/>
    </source>
</evidence>
<keyword evidence="8" id="KW-0333">Golgi apparatus</keyword>
<organism evidence="11 12">
    <name type="scientific">Cymbomonas tetramitiformis</name>
    <dbReference type="NCBI Taxonomy" id="36881"/>
    <lineage>
        <taxon>Eukaryota</taxon>
        <taxon>Viridiplantae</taxon>
        <taxon>Chlorophyta</taxon>
        <taxon>Pyramimonadophyceae</taxon>
        <taxon>Pyramimonadales</taxon>
        <taxon>Pyramimonadaceae</taxon>
        <taxon>Cymbomonas</taxon>
    </lineage>
</organism>
<keyword evidence="6" id="KW-0735">Signal-anchor</keyword>
<dbReference type="AlphaFoldDB" id="A0AAE0L6Y2"/>
<accession>A0AAE0L6Y2</accession>
<evidence type="ECO:0000256" key="6">
    <source>
        <dbReference type="ARBA" id="ARBA00022968"/>
    </source>
</evidence>
<evidence type="ECO:0000256" key="8">
    <source>
        <dbReference type="ARBA" id="ARBA00023034"/>
    </source>
</evidence>
<evidence type="ECO:0000256" key="1">
    <source>
        <dbReference type="ARBA" id="ARBA00004323"/>
    </source>
</evidence>
<reference evidence="11 12" key="1">
    <citation type="journal article" date="2015" name="Genome Biol. Evol.">
        <title>Comparative Genomics of a Bacterivorous Green Alga Reveals Evolutionary Causalities and Consequences of Phago-Mixotrophic Mode of Nutrition.</title>
        <authorList>
            <person name="Burns J.A."/>
            <person name="Paasch A."/>
            <person name="Narechania A."/>
            <person name="Kim E."/>
        </authorList>
    </citation>
    <scope>NUCLEOTIDE SEQUENCE [LARGE SCALE GENOMIC DNA]</scope>
    <source>
        <strain evidence="11 12">PLY_AMNH</strain>
    </source>
</reference>
<dbReference type="Gene3D" id="3.90.1480.20">
    <property type="entry name" value="Glycosyl transferase family 29"/>
    <property type="match status" value="1"/>
</dbReference>
<dbReference type="InterPro" id="IPR038578">
    <property type="entry name" value="GT29-like_sf"/>
</dbReference>
<evidence type="ECO:0000256" key="2">
    <source>
        <dbReference type="ARBA" id="ARBA00006003"/>
    </source>
</evidence>
<evidence type="ECO:0000256" key="7">
    <source>
        <dbReference type="ARBA" id="ARBA00022989"/>
    </source>
</evidence>
<keyword evidence="5" id="KW-0812">Transmembrane</keyword>
<sequence>MWGEYNRNRTDFRIVNRNHLGYLEYSRDRVILQQITAPEAFEGFVRLLEGKPDIPVYGIDPDFHAHVLHEYKSAVQRGKKVTNRPATNGFYGIVFALTRCRQVTLFGFARQVRQMTLFESASVTQSGCGSALT</sequence>
<dbReference type="InterPro" id="IPR001675">
    <property type="entry name" value="Glyco_trans_29"/>
</dbReference>
<keyword evidence="4" id="KW-0808">Transferase</keyword>